<dbReference type="Pfam" id="PF01029">
    <property type="entry name" value="NusB"/>
    <property type="match status" value="1"/>
</dbReference>
<dbReference type="STRING" id="1758689.SGUI_0208"/>
<feature type="domain" description="SAM-dependent MTase RsmB/NOP-type" evidence="7">
    <location>
        <begin position="205"/>
        <end position="501"/>
    </location>
</feature>
<dbReference type="InterPro" id="IPR029063">
    <property type="entry name" value="SAM-dependent_MTases_sf"/>
</dbReference>
<dbReference type="GO" id="GO:0008173">
    <property type="term" value="F:RNA methyltransferase activity"/>
    <property type="evidence" value="ECO:0007669"/>
    <property type="project" value="InterPro"/>
</dbReference>
<reference evidence="8 9" key="1">
    <citation type="submission" date="2016-03" db="EMBL/GenBank/DDBJ databases">
        <title>Shallow-sea hydrothermal system.</title>
        <authorList>
            <person name="Tang K."/>
        </authorList>
    </citation>
    <scope>NUCLEOTIDE SEQUENCE [LARGE SCALE GENOMIC DNA]</scope>
    <source>
        <strain evidence="8 9">JLT9</strain>
    </source>
</reference>
<keyword evidence="4 5" id="KW-0694">RNA-binding</keyword>
<dbReference type="Gene3D" id="3.40.50.150">
    <property type="entry name" value="Vaccinia Virus protein VP39"/>
    <property type="match status" value="1"/>
</dbReference>
<organism evidence="8 9">
    <name type="scientific">Serinicoccus hydrothermalis</name>
    <dbReference type="NCBI Taxonomy" id="1758689"/>
    <lineage>
        <taxon>Bacteria</taxon>
        <taxon>Bacillati</taxon>
        <taxon>Actinomycetota</taxon>
        <taxon>Actinomycetes</taxon>
        <taxon>Micrococcales</taxon>
        <taxon>Ornithinimicrobiaceae</taxon>
        <taxon>Serinicoccus</taxon>
    </lineage>
</organism>
<evidence type="ECO:0000313" key="8">
    <source>
        <dbReference type="EMBL" id="ANS77604.1"/>
    </source>
</evidence>
<dbReference type="RefSeq" id="WP_066635172.1">
    <property type="nucleotide sequence ID" value="NZ_CP014989.1"/>
</dbReference>
<name>A0A1B1N861_9MICO</name>
<dbReference type="GO" id="GO:0001510">
    <property type="term" value="P:RNA methylation"/>
    <property type="evidence" value="ECO:0007669"/>
    <property type="project" value="InterPro"/>
</dbReference>
<dbReference type="InterPro" id="IPR049560">
    <property type="entry name" value="MeTrfase_RsmB-F_NOP2_cat"/>
</dbReference>
<dbReference type="PANTHER" id="PTHR22807">
    <property type="entry name" value="NOP2 YEAST -RELATED NOL1/NOP2/FMU SUN DOMAIN-CONTAINING"/>
    <property type="match status" value="1"/>
</dbReference>
<dbReference type="EMBL" id="CP014989">
    <property type="protein sequence ID" value="ANS77604.1"/>
    <property type="molecule type" value="Genomic_DNA"/>
</dbReference>
<dbReference type="PANTHER" id="PTHR22807:SF53">
    <property type="entry name" value="RIBOSOMAL RNA SMALL SUBUNIT METHYLTRANSFERASE B-RELATED"/>
    <property type="match status" value="1"/>
</dbReference>
<evidence type="ECO:0000256" key="1">
    <source>
        <dbReference type="ARBA" id="ARBA00022603"/>
    </source>
</evidence>
<accession>A0A1B1N861</accession>
<dbReference type="GO" id="GO:0006355">
    <property type="term" value="P:regulation of DNA-templated transcription"/>
    <property type="evidence" value="ECO:0007669"/>
    <property type="project" value="InterPro"/>
</dbReference>
<sequence>MAEGGSSQRGGAPGRGGAPDRGRRGPRRRSAQTPARRAREADPARSVAFRVLRQVDTDEAFANLVLPGALRAASLSGRDAAFATELTYGTLRMRGLYDAVLAQAADRPVSEIDSPVRTVLRLGVHQLLGMRVPDHAAVSATVALARQQVSQGAGGFVNAVLRRVSSQDREAWVASLTEGVEDPVARLALEHSHPEWVVRALRAALVSGRGTDAVERGELSDLLAAHNRPGPLTLVARPGLGAEEELEAAGARPAPVGRTAWELGQGDPGALEAVRDGRAAVQDAGSQLLTLALAEAPLEGSDERWLDLCAGPGGKAGLLAALATERGARLRANEVSEHRAELVRHTLVGPVHGGARVEVTVGDGRDVGPQEPDTYDRVLVDAPCTGLGALRRRPEARWRRSPQDLGTLGPLQRALFDSALTAVRPGGLVAYATCSPHLAETELVVKDVLKRRPDVEPVDVRPLLRDRAGIPLPDTGEGPWAQLWPHLHGTDGMFVALLRRSLD</sequence>
<feature type="binding site" evidence="5">
    <location>
        <position position="381"/>
    </location>
    <ligand>
        <name>S-adenosyl-L-methionine</name>
        <dbReference type="ChEBI" id="CHEBI:59789"/>
    </ligand>
</feature>
<dbReference type="Proteomes" id="UP000092482">
    <property type="component" value="Chromosome"/>
</dbReference>
<feature type="binding site" evidence="5">
    <location>
        <begin position="309"/>
        <end position="315"/>
    </location>
    <ligand>
        <name>S-adenosyl-L-methionine</name>
        <dbReference type="ChEBI" id="CHEBI:59789"/>
    </ligand>
</feature>
<feature type="binding site" evidence="5">
    <location>
        <position position="334"/>
    </location>
    <ligand>
        <name>S-adenosyl-L-methionine</name>
        <dbReference type="ChEBI" id="CHEBI:59789"/>
    </ligand>
</feature>
<dbReference type="Gene3D" id="1.10.940.10">
    <property type="entry name" value="NusB-like"/>
    <property type="match status" value="1"/>
</dbReference>
<proteinExistence type="inferred from homology"/>
<feature type="region of interest" description="Disordered" evidence="6">
    <location>
        <begin position="1"/>
        <end position="43"/>
    </location>
</feature>
<feature type="compositionally biased region" description="Gly residues" evidence="6">
    <location>
        <begin position="7"/>
        <end position="17"/>
    </location>
</feature>
<feature type="active site" description="Nucleophile" evidence="5">
    <location>
        <position position="434"/>
    </location>
</feature>
<feature type="binding site" evidence="5">
    <location>
        <position position="363"/>
    </location>
    <ligand>
        <name>S-adenosyl-L-methionine</name>
        <dbReference type="ChEBI" id="CHEBI:59789"/>
    </ligand>
</feature>
<keyword evidence="9" id="KW-1185">Reference proteome</keyword>
<dbReference type="AlphaFoldDB" id="A0A1B1N861"/>
<dbReference type="SUPFAM" id="SSF53335">
    <property type="entry name" value="S-adenosyl-L-methionine-dependent methyltransferases"/>
    <property type="match status" value="1"/>
</dbReference>
<evidence type="ECO:0000256" key="2">
    <source>
        <dbReference type="ARBA" id="ARBA00022679"/>
    </source>
</evidence>
<keyword evidence="2 5" id="KW-0808">Transferase</keyword>
<dbReference type="InterPro" id="IPR023267">
    <property type="entry name" value="RCMT"/>
</dbReference>
<protein>
    <submittedName>
        <fullName evidence="8">Ribosomal RNA small subunit methyltransferase B</fullName>
        <ecNumber evidence="8">2.1.1.-</ecNumber>
    </submittedName>
</protein>
<gene>
    <name evidence="8" type="ORF">SGUI_0208</name>
</gene>
<comment type="similarity">
    <text evidence="5">Belongs to the class I-like SAM-binding methyltransferase superfamily. RsmB/NOP family.</text>
</comment>
<dbReference type="InterPro" id="IPR006027">
    <property type="entry name" value="NusB_RsmB_TIM44"/>
</dbReference>
<dbReference type="EC" id="2.1.1.-" evidence="8"/>
<dbReference type="CDD" id="cd02440">
    <property type="entry name" value="AdoMet_MTases"/>
    <property type="match status" value="1"/>
</dbReference>
<evidence type="ECO:0000313" key="9">
    <source>
        <dbReference type="Proteomes" id="UP000092482"/>
    </source>
</evidence>
<evidence type="ECO:0000259" key="7">
    <source>
        <dbReference type="PROSITE" id="PS51686"/>
    </source>
</evidence>
<evidence type="ECO:0000256" key="4">
    <source>
        <dbReference type="ARBA" id="ARBA00022884"/>
    </source>
</evidence>
<keyword evidence="3 5" id="KW-0949">S-adenosyl-L-methionine</keyword>
<dbReference type="Pfam" id="PF01189">
    <property type="entry name" value="Methyltr_RsmB-F"/>
    <property type="match status" value="1"/>
</dbReference>
<evidence type="ECO:0000256" key="6">
    <source>
        <dbReference type="SAM" id="MobiDB-lite"/>
    </source>
</evidence>
<dbReference type="PRINTS" id="PR02008">
    <property type="entry name" value="RCMTFAMILY"/>
</dbReference>
<evidence type="ECO:0000256" key="3">
    <source>
        <dbReference type="ARBA" id="ARBA00022691"/>
    </source>
</evidence>
<dbReference type="PROSITE" id="PS51686">
    <property type="entry name" value="SAM_MT_RSMB_NOP"/>
    <property type="match status" value="1"/>
</dbReference>
<dbReference type="GO" id="GO:0003723">
    <property type="term" value="F:RNA binding"/>
    <property type="evidence" value="ECO:0007669"/>
    <property type="project" value="UniProtKB-UniRule"/>
</dbReference>
<dbReference type="KEGG" id="serj:SGUI_0208"/>
<dbReference type="InterPro" id="IPR035926">
    <property type="entry name" value="NusB-like_sf"/>
</dbReference>
<dbReference type="PATRIC" id="fig|1758689.4.peg.214"/>
<keyword evidence="1 5" id="KW-0489">Methyltransferase</keyword>
<dbReference type="OrthoDB" id="9810297at2"/>
<evidence type="ECO:0000256" key="5">
    <source>
        <dbReference type="PROSITE-ProRule" id="PRU01023"/>
    </source>
</evidence>
<dbReference type="SUPFAM" id="SSF48013">
    <property type="entry name" value="NusB-like"/>
    <property type="match status" value="1"/>
</dbReference>
<dbReference type="InterPro" id="IPR001678">
    <property type="entry name" value="MeTrfase_RsmB-F_NOP2_dom"/>
</dbReference>